<evidence type="ECO:0000256" key="3">
    <source>
        <dbReference type="ARBA" id="ARBA00022475"/>
    </source>
</evidence>
<evidence type="ECO:0000313" key="11">
    <source>
        <dbReference type="EMBL" id="SMF14790.1"/>
    </source>
</evidence>
<dbReference type="OrthoDB" id="5420950at2"/>
<evidence type="ECO:0000256" key="7">
    <source>
        <dbReference type="ARBA" id="ARBA00023136"/>
    </source>
</evidence>
<evidence type="ECO:0000256" key="8">
    <source>
        <dbReference type="ARBA" id="ARBA00038436"/>
    </source>
</evidence>
<sequence>MIDKLEKFTVILCRILSWIAGISLTLMVVLACTNMVFRATWVPVKGTFELMGFFGAIVAGFSLAFSQLYRSHISVGLLFNKFPRPVQIFLDALSAFASCLFFAFCAKESAKWGMFLFDLGEVSETLGIEFYPFVFALAFGCAMMSFVLLLDLVRILSGKEPLKLV</sequence>
<name>A0A1X7DFJ0_9BACT</name>
<evidence type="ECO:0000256" key="4">
    <source>
        <dbReference type="ARBA" id="ARBA00022519"/>
    </source>
</evidence>
<dbReference type="STRING" id="1519643.SAMN06295933_1847"/>
<keyword evidence="12" id="KW-1185">Reference proteome</keyword>
<accession>A0A1X7DFJ0</accession>
<reference evidence="12" key="1">
    <citation type="submission" date="2017-04" db="EMBL/GenBank/DDBJ databases">
        <authorList>
            <person name="Varghese N."/>
            <person name="Submissions S."/>
        </authorList>
    </citation>
    <scope>NUCLEOTIDE SEQUENCE [LARGE SCALE GENOMIC DNA]</scope>
    <source>
        <strain evidence="12">K3S</strain>
    </source>
</reference>
<feature type="transmembrane region" description="Helical" evidence="9">
    <location>
        <begin position="130"/>
        <end position="153"/>
    </location>
</feature>
<dbReference type="GO" id="GO:0015740">
    <property type="term" value="P:C4-dicarboxylate transport"/>
    <property type="evidence" value="ECO:0007669"/>
    <property type="project" value="TreeGrafter"/>
</dbReference>
<evidence type="ECO:0000256" key="6">
    <source>
        <dbReference type="ARBA" id="ARBA00022989"/>
    </source>
</evidence>
<proteinExistence type="inferred from homology"/>
<keyword evidence="5 9" id="KW-0812">Transmembrane</keyword>
<dbReference type="Pfam" id="PF04290">
    <property type="entry name" value="DctQ"/>
    <property type="match status" value="1"/>
</dbReference>
<organism evidence="11 12">
    <name type="scientific">Desulfovibrio gilichinskyi</name>
    <dbReference type="NCBI Taxonomy" id="1519643"/>
    <lineage>
        <taxon>Bacteria</taxon>
        <taxon>Pseudomonadati</taxon>
        <taxon>Thermodesulfobacteriota</taxon>
        <taxon>Desulfovibrionia</taxon>
        <taxon>Desulfovibrionales</taxon>
        <taxon>Desulfovibrionaceae</taxon>
        <taxon>Desulfovibrio</taxon>
    </lineage>
</organism>
<keyword evidence="3" id="KW-1003">Cell membrane</keyword>
<comment type="similarity">
    <text evidence="8">Belongs to the TRAP transporter small permease family.</text>
</comment>
<dbReference type="EMBL" id="FWZU01000003">
    <property type="protein sequence ID" value="SMF14790.1"/>
    <property type="molecule type" value="Genomic_DNA"/>
</dbReference>
<evidence type="ECO:0000256" key="5">
    <source>
        <dbReference type="ARBA" id="ARBA00022692"/>
    </source>
</evidence>
<dbReference type="AlphaFoldDB" id="A0A1X7DFJ0"/>
<dbReference type="RefSeq" id="WP_085101502.1">
    <property type="nucleotide sequence ID" value="NZ_FWZU01000003.1"/>
</dbReference>
<dbReference type="GO" id="GO:0005886">
    <property type="term" value="C:plasma membrane"/>
    <property type="evidence" value="ECO:0007669"/>
    <property type="project" value="UniProtKB-SubCell"/>
</dbReference>
<evidence type="ECO:0000256" key="1">
    <source>
        <dbReference type="ARBA" id="ARBA00004429"/>
    </source>
</evidence>
<comment type="subcellular location">
    <subcellularLocation>
        <location evidence="1">Cell inner membrane</location>
        <topology evidence="1">Multi-pass membrane protein</topology>
    </subcellularLocation>
</comment>
<keyword evidence="6 9" id="KW-1133">Transmembrane helix</keyword>
<evidence type="ECO:0000259" key="10">
    <source>
        <dbReference type="Pfam" id="PF04290"/>
    </source>
</evidence>
<feature type="domain" description="Tripartite ATP-independent periplasmic transporters DctQ component" evidence="10">
    <location>
        <begin position="27"/>
        <end position="156"/>
    </location>
</feature>
<dbReference type="PANTHER" id="PTHR35011">
    <property type="entry name" value="2,3-DIKETO-L-GULONATE TRAP TRANSPORTER SMALL PERMEASE PROTEIN YIAM"/>
    <property type="match status" value="1"/>
</dbReference>
<feature type="transmembrane region" description="Helical" evidence="9">
    <location>
        <begin position="48"/>
        <end position="68"/>
    </location>
</feature>
<dbReference type="InterPro" id="IPR055348">
    <property type="entry name" value="DctQ"/>
</dbReference>
<dbReference type="GO" id="GO:0022857">
    <property type="term" value="F:transmembrane transporter activity"/>
    <property type="evidence" value="ECO:0007669"/>
    <property type="project" value="TreeGrafter"/>
</dbReference>
<keyword evidence="4" id="KW-0997">Cell inner membrane</keyword>
<dbReference type="Proteomes" id="UP000192906">
    <property type="component" value="Unassembled WGS sequence"/>
</dbReference>
<evidence type="ECO:0000313" key="12">
    <source>
        <dbReference type="Proteomes" id="UP000192906"/>
    </source>
</evidence>
<keyword evidence="7 9" id="KW-0472">Membrane</keyword>
<feature type="transmembrane region" description="Helical" evidence="9">
    <location>
        <begin position="12"/>
        <end position="36"/>
    </location>
</feature>
<evidence type="ECO:0000256" key="9">
    <source>
        <dbReference type="SAM" id="Phobius"/>
    </source>
</evidence>
<evidence type="ECO:0000256" key="2">
    <source>
        <dbReference type="ARBA" id="ARBA00022448"/>
    </source>
</evidence>
<protein>
    <submittedName>
        <fullName evidence="11">TRAP-type C4-dicarboxylate transport system, small permease component</fullName>
    </submittedName>
</protein>
<feature type="transmembrane region" description="Helical" evidence="9">
    <location>
        <begin position="88"/>
        <end position="110"/>
    </location>
</feature>
<dbReference type="PROSITE" id="PS51257">
    <property type="entry name" value="PROKAR_LIPOPROTEIN"/>
    <property type="match status" value="1"/>
</dbReference>
<dbReference type="InterPro" id="IPR007387">
    <property type="entry name" value="TRAP_DctQ"/>
</dbReference>
<gene>
    <name evidence="11" type="ORF">SAMN06295933_1847</name>
</gene>
<dbReference type="PANTHER" id="PTHR35011:SF10">
    <property type="entry name" value="TRAP TRANSPORTER SMALL PERMEASE PROTEIN"/>
    <property type="match status" value="1"/>
</dbReference>
<keyword evidence="2" id="KW-0813">Transport</keyword>